<dbReference type="InterPro" id="IPR050287">
    <property type="entry name" value="MTA/SAH_deaminase"/>
</dbReference>
<dbReference type="AlphaFoldDB" id="A0A937RI60"/>
<dbReference type="NCBIfam" id="NF006055">
    <property type="entry name" value="PRK08203.1"/>
    <property type="match status" value="1"/>
</dbReference>
<proteinExistence type="predicted"/>
<dbReference type="Pfam" id="PF01979">
    <property type="entry name" value="Amidohydro_1"/>
    <property type="match status" value="1"/>
</dbReference>
<dbReference type="RefSeq" id="WP_203001065.1">
    <property type="nucleotide sequence ID" value="NZ_JADWYU010000084.1"/>
</dbReference>
<keyword evidence="1 3" id="KW-0378">Hydrolase</keyword>
<dbReference type="Gene3D" id="2.30.40.10">
    <property type="entry name" value="Urease, subunit C, domain 1"/>
    <property type="match status" value="1"/>
</dbReference>
<protein>
    <submittedName>
        <fullName evidence="3">8-oxoguanine deaminase</fullName>
        <ecNumber evidence="3">3.5.4.32</ecNumber>
    </submittedName>
</protein>
<dbReference type="InterPro" id="IPR006680">
    <property type="entry name" value="Amidohydro-rel"/>
</dbReference>
<dbReference type="Proteomes" id="UP000604475">
    <property type="component" value="Unassembled WGS sequence"/>
</dbReference>
<dbReference type="InterPro" id="IPR011059">
    <property type="entry name" value="Metal-dep_hydrolase_composite"/>
</dbReference>
<dbReference type="PANTHER" id="PTHR43794:SF11">
    <property type="entry name" value="AMIDOHYDROLASE-RELATED DOMAIN-CONTAINING PROTEIN"/>
    <property type="match status" value="1"/>
</dbReference>
<reference evidence="3" key="1">
    <citation type="submission" date="2020-12" db="EMBL/GenBank/DDBJ databases">
        <title>Genomic characterization of non-nitrogen-fixing Frankia strains.</title>
        <authorList>
            <person name="Carlos-Shanley C."/>
            <person name="Guerra T."/>
            <person name="Hahn D."/>
        </authorList>
    </citation>
    <scope>NUCLEOTIDE SEQUENCE</scope>
    <source>
        <strain evidence="3">CN6</strain>
    </source>
</reference>
<dbReference type="InterPro" id="IPR032466">
    <property type="entry name" value="Metal_Hydrolase"/>
</dbReference>
<sequence length="483" mass="50169">MTTHPDSPSPATLDGQPADLLVAGAELVATVDAERRELPGGWVAITDGLVTGVGAAGDEPPAARRVLRADGCLVTPGLVNTHHHIYQNLTRAFAPSLHGTLFQWLTTLYPLWSRLDEEAVHVSAYVGLTELALGGCTTTTDHLYVHPKGGGDLISAEIAAARALGMRFHPTRGSMSLSKKDGGLPPDSVVQDPDEILAESARLVAAHHDPGHGAMVRVALAPCSPFSVSPELMKATAELAEQLDVRLHTHLAEDPEEDEYCLAVYGRRPIDHFAEVGWGGDRSWVAHCICPNPEEVARLGAWGTGVAHCPSSNMILGGGLAPVAELRAAGAPVGLGCDGSSSADAASLWLEARTAMLLGRLRHGSAAMSARDALEIATRGGAGCLGRVGEIGELSVGAVGDLVVWPLTGVAFAGALSDPVEAWLRCGPVAARHTVVAGRLVVEDGVPTHPALDEMLARHRTIATGIQAAVEDAGPVPAAATRV</sequence>
<dbReference type="PANTHER" id="PTHR43794">
    <property type="entry name" value="AMINOHYDROLASE SSNA-RELATED"/>
    <property type="match status" value="1"/>
</dbReference>
<accession>A0A937RI60</accession>
<organism evidence="3 4">
    <name type="scientific">Frankia nepalensis</name>
    <dbReference type="NCBI Taxonomy" id="1836974"/>
    <lineage>
        <taxon>Bacteria</taxon>
        <taxon>Bacillati</taxon>
        <taxon>Actinomycetota</taxon>
        <taxon>Actinomycetes</taxon>
        <taxon>Frankiales</taxon>
        <taxon>Frankiaceae</taxon>
        <taxon>Frankia</taxon>
    </lineage>
</organism>
<evidence type="ECO:0000313" key="3">
    <source>
        <dbReference type="EMBL" id="MBL7630622.1"/>
    </source>
</evidence>
<dbReference type="EC" id="3.5.4.32" evidence="3"/>
<evidence type="ECO:0000256" key="1">
    <source>
        <dbReference type="ARBA" id="ARBA00022801"/>
    </source>
</evidence>
<dbReference type="SUPFAM" id="SSF51338">
    <property type="entry name" value="Composite domain of metallo-dependent hydrolases"/>
    <property type="match status" value="1"/>
</dbReference>
<comment type="caution">
    <text evidence="3">The sequence shown here is derived from an EMBL/GenBank/DDBJ whole genome shotgun (WGS) entry which is preliminary data.</text>
</comment>
<name>A0A937RI60_9ACTN</name>
<keyword evidence="4" id="KW-1185">Reference proteome</keyword>
<feature type="domain" description="Amidohydrolase-related" evidence="2">
    <location>
        <begin position="73"/>
        <end position="411"/>
    </location>
</feature>
<evidence type="ECO:0000313" key="4">
    <source>
        <dbReference type="Proteomes" id="UP000604475"/>
    </source>
</evidence>
<dbReference type="GO" id="GO:0102127">
    <property type="term" value="F:8-oxoguanine deaminase activity"/>
    <property type="evidence" value="ECO:0007669"/>
    <property type="project" value="UniProtKB-EC"/>
</dbReference>
<gene>
    <name evidence="3" type="ORF">I7412_26370</name>
</gene>
<dbReference type="EMBL" id="JAEACQ010000252">
    <property type="protein sequence ID" value="MBL7630622.1"/>
    <property type="molecule type" value="Genomic_DNA"/>
</dbReference>
<dbReference type="CDD" id="cd01298">
    <property type="entry name" value="ATZ_TRZ_like"/>
    <property type="match status" value="1"/>
</dbReference>
<dbReference type="Gene3D" id="3.20.20.140">
    <property type="entry name" value="Metal-dependent hydrolases"/>
    <property type="match status" value="1"/>
</dbReference>
<evidence type="ECO:0000259" key="2">
    <source>
        <dbReference type="Pfam" id="PF01979"/>
    </source>
</evidence>
<dbReference type="SUPFAM" id="SSF51556">
    <property type="entry name" value="Metallo-dependent hydrolases"/>
    <property type="match status" value="1"/>
</dbReference>